<accession>A0A8S2WJE0</accession>
<dbReference type="Pfam" id="PF00018">
    <property type="entry name" value="SH3_1"/>
    <property type="match status" value="1"/>
</dbReference>
<reference evidence="5" key="1">
    <citation type="submission" date="2021-02" db="EMBL/GenBank/DDBJ databases">
        <authorList>
            <person name="Nowell W R."/>
        </authorList>
    </citation>
    <scope>NUCLEOTIDE SEQUENCE</scope>
</reference>
<proteinExistence type="predicted"/>
<dbReference type="AlphaFoldDB" id="A0A8S2WJE0"/>
<dbReference type="EMBL" id="CAJOBI010065018">
    <property type="protein sequence ID" value="CAF4432162.1"/>
    <property type="molecule type" value="Genomic_DNA"/>
</dbReference>
<gene>
    <name evidence="4" type="ORF">BYL167_LOCUS28387</name>
    <name evidence="6" type="ORF">GIL414_LOCUS32360</name>
    <name evidence="5" type="ORF">SMN809_LOCUS31873</name>
</gene>
<feature type="non-terminal residue" evidence="5">
    <location>
        <position position="1"/>
    </location>
</feature>
<name>A0A8S2WJE0_9BILA</name>
<dbReference type="Proteomes" id="UP000676336">
    <property type="component" value="Unassembled WGS sequence"/>
</dbReference>
<sequence length="70" mass="7854">SKSIPHASSPRLRTAIIKFDYEALDSNELSVLAKETVNIISDGDDSDWVTVEKQLSKQHGRVPRAYLQID</sequence>
<evidence type="ECO:0000256" key="1">
    <source>
        <dbReference type="ARBA" id="ARBA00022443"/>
    </source>
</evidence>
<evidence type="ECO:0000313" key="4">
    <source>
        <dbReference type="EMBL" id="CAF4323773.1"/>
    </source>
</evidence>
<organism evidence="5 7">
    <name type="scientific">Rotaria magnacalcarata</name>
    <dbReference type="NCBI Taxonomy" id="392030"/>
    <lineage>
        <taxon>Eukaryota</taxon>
        <taxon>Metazoa</taxon>
        <taxon>Spiralia</taxon>
        <taxon>Gnathifera</taxon>
        <taxon>Rotifera</taxon>
        <taxon>Eurotatoria</taxon>
        <taxon>Bdelloidea</taxon>
        <taxon>Philodinida</taxon>
        <taxon>Philodinidae</taxon>
        <taxon>Rotaria</taxon>
    </lineage>
</organism>
<dbReference type="EMBL" id="CAJOBJ010068495">
    <property type="protein sequence ID" value="CAF4449792.1"/>
    <property type="molecule type" value="Genomic_DNA"/>
</dbReference>
<dbReference type="Proteomes" id="UP000681967">
    <property type="component" value="Unassembled WGS sequence"/>
</dbReference>
<dbReference type="InterPro" id="IPR036028">
    <property type="entry name" value="SH3-like_dom_sf"/>
</dbReference>
<evidence type="ECO:0000259" key="3">
    <source>
        <dbReference type="PROSITE" id="PS50002"/>
    </source>
</evidence>
<comment type="caution">
    <text evidence="5">The sequence shown here is derived from an EMBL/GenBank/DDBJ whole genome shotgun (WGS) entry which is preliminary data.</text>
</comment>
<protein>
    <recommendedName>
        <fullName evidence="3">SH3 domain-containing protein</fullName>
    </recommendedName>
</protein>
<evidence type="ECO:0000313" key="5">
    <source>
        <dbReference type="EMBL" id="CAF4432162.1"/>
    </source>
</evidence>
<dbReference type="InterPro" id="IPR001452">
    <property type="entry name" value="SH3_domain"/>
</dbReference>
<dbReference type="Gene3D" id="2.30.30.40">
    <property type="entry name" value="SH3 Domains"/>
    <property type="match status" value="1"/>
</dbReference>
<evidence type="ECO:0000256" key="2">
    <source>
        <dbReference type="PROSITE-ProRule" id="PRU00192"/>
    </source>
</evidence>
<dbReference type="PROSITE" id="PS50002">
    <property type="entry name" value="SH3"/>
    <property type="match status" value="1"/>
</dbReference>
<feature type="domain" description="SH3" evidence="3">
    <location>
        <begin position="10"/>
        <end position="70"/>
    </location>
</feature>
<dbReference type="EMBL" id="CAJOBH010040042">
    <property type="protein sequence ID" value="CAF4323773.1"/>
    <property type="molecule type" value="Genomic_DNA"/>
</dbReference>
<evidence type="ECO:0000313" key="7">
    <source>
        <dbReference type="Proteomes" id="UP000676336"/>
    </source>
</evidence>
<evidence type="ECO:0000313" key="6">
    <source>
        <dbReference type="EMBL" id="CAF4449792.1"/>
    </source>
</evidence>
<keyword evidence="1 2" id="KW-0728">SH3 domain</keyword>
<feature type="non-terminal residue" evidence="5">
    <location>
        <position position="70"/>
    </location>
</feature>
<dbReference type="Proteomes" id="UP000681720">
    <property type="component" value="Unassembled WGS sequence"/>
</dbReference>
<dbReference type="SUPFAM" id="SSF50044">
    <property type="entry name" value="SH3-domain"/>
    <property type="match status" value="1"/>
</dbReference>